<evidence type="ECO:0000313" key="1">
    <source>
        <dbReference type="EMBL" id="RGC16075.1"/>
    </source>
</evidence>
<proteinExistence type="predicted"/>
<sequence>MIAIWNRKEVMLTNDMERLAKARYALQGAGIVYALKIKNLAAVNHGACAVAQDSRHSDAMYHLYVNKQDEQRALHVIQEALRVF</sequence>
<organism evidence="1 2">
    <name type="scientific">Clostridium innocuum</name>
    <dbReference type="NCBI Taxonomy" id="1522"/>
    <lineage>
        <taxon>Bacteria</taxon>
        <taxon>Bacillati</taxon>
        <taxon>Bacillota</taxon>
        <taxon>Clostridia</taxon>
        <taxon>Eubacteriales</taxon>
        <taxon>Clostridiaceae</taxon>
        <taxon>Clostridium</taxon>
    </lineage>
</organism>
<accession>A0A3E2VXG7</accession>
<dbReference type="AlphaFoldDB" id="A0A3E2VXG7"/>
<protein>
    <recommendedName>
        <fullName evidence="3">DUF2007 domain-containing protein</fullName>
    </recommendedName>
</protein>
<gene>
    <name evidence="1" type="ORF">DXA38_08845</name>
</gene>
<dbReference type="RefSeq" id="WP_117442878.1">
    <property type="nucleotide sequence ID" value="NZ_JAJFEN010000058.1"/>
</dbReference>
<dbReference type="OrthoDB" id="1734503at2"/>
<dbReference type="EMBL" id="QVEV01000010">
    <property type="protein sequence ID" value="RGC16075.1"/>
    <property type="molecule type" value="Genomic_DNA"/>
</dbReference>
<comment type="caution">
    <text evidence="1">The sequence shown here is derived from an EMBL/GenBank/DDBJ whole genome shotgun (WGS) entry which is preliminary data.</text>
</comment>
<evidence type="ECO:0000313" key="2">
    <source>
        <dbReference type="Proteomes" id="UP000260025"/>
    </source>
</evidence>
<name>A0A3E2VXG7_CLOIN</name>
<reference evidence="1 2" key="1">
    <citation type="submission" date="2018-08" db="EMBL/GenBank/DDBJ databases">
        <title>A genome reference for cultivated species of the human gut microbiota.</title>
        <authorList>
            <person name="Zou Y."/>
            <person name="Xue W."/>
            <person name="Luo G."/>
        </authorList>
    </citation>
    <scope>NUCLEOTIDE SEQUENCE [LARGE SCALE GENOMIC DNA]</scope>
    <source>
        <strain evidence="1 2">OF01-2LB</strain>
    </source>
</reference>
<evidence type="ECO:0008006" key="3">
    <source>
        <dbReference type="Google" id="ProtNLM"/>
    </source>
</evidence>
<dbReference type="Proteomes" id="UP000260025">
    <property type="component" value="Unassembled WGS sequence"/>
</dbReference>